<accession>K1WPV3</accession>
<dbReference type="AlphaFoldDB" id="K1WPV3"/>
<dbReference type="HOGENOM" id="CLU_576445_0_0_1"/>
<organism evidence="3 4">
    <name type="scientific">Trichosporon asahii var. asahii (strain CBS 8904)</name>
    <name type="common">Yeast</name>
    <dbReference type="NCBI Taxonomy" id="1220162"/>
    <lineage>
        <taxon>Eukaryota</taxon>
        <taxon>Fungi</taxon>
        <taxon>Dikarya</taxon>
        <taxon>Basidiomycota</taxon>
        <taxon>Agaricomycotina</taxon>
        <taxon>Tremellomycetes</taxon>
        <taxon>Trichosporonales</taxon>
        <taxon>Trichosporonaceae</taxon>
        <taxon>Trichosporon</taxon>
    </lineage>
</organism>
<sequence>MRASQIQRVLLYAILLPLALLTCIWYLLTVIGTCVLNLFPLSDDLTSVDSGTASSLADSGLGPIGVGSGGVVRGGSGDLPLNSAPLYTSTVITSYGPRTSWGDYLDTTSRKVYTYVPTETVTRTLFNGDINFYTYDGLSTYYTPTTVTRYGYQTITDWYTTTSRGYRYAARSLPTAANAPAHEPAPLTDDTATPAPAPTPAPQAAAPIQKRAVPERHDLVKRRRGGGGGGGSISGEDAEAAFMSYIPNFLGLFWSFAVILWLLILPCTSGAPRSLASMSKTLLCFWVIGAASSLWTSIVIGVAAGRGSYVWGLWVCILVFAWLLSIALFGAWLWLRLWSRKHAKGQLYRSIENLEQDGVQDSHHVDPSNMGKGDGTPQPPQLAYAAYPGAYPTPPPPGTDPMQTYGQPISSVPPASPGSPPPTAPAGYVYALVPVPNGVQSSPSPPPTTPAIYPAKHVPAAAGAPSGTPGTDSPMIRPNNFRYNWAW</sequence>
<protein>
    <submittedName>
        <fullName evidence="3">Uncharacterized protein</fullName>
    </submittedName>
</protein>
<proteinExistence type="predicted"/>
<gene>
    <name evidence="3" type="ORF">A1Q2_02553</name>
</gene>
<dbReference type="EMBL" id="AMBO01000268">
    <property type="protein sequence ID" value="EKD03104.1"/>
    <property type="molecule type" value="Genomic_DNA"/>
</dbReference>
<feature type="transmembrane region" description="Helical" evidence="2">
    <location>
        <begin position="311"/>
        <end position="335"/>
    </location>
</feature>
<name>K1WPV3_TRIAC</name>
<keyword evidence="2" id="KW-1133">Transmembrane helix</keyword>
<evidence type="ECO:0000313" key="3">
    <source>
        <dbReference type="EMBL" id="EKD03104.1"/>
    </source>
</evidence>
<keyword evidence="2" id="KW-0812">Transmembrane</keyword>
<feature type="transmembrane region" description="Helical" evidence="2">
    <location>
        <begin position="9"/>
        <end position="28"/>
    </location>
</feature>
<comment type="caution">
    <text evidence="3">The sequence shown here is derived from an EMBL/GenBank/DDBJ whole genome shotgun (WGS) entry which is preliminary data.</text>
</comment>
<dbReference type="Proteomes" id="UP000006757">
    <property type="component" value="Unassembled WGS sequence"/>
</dbReference>
<reference evidence="3 4" key="1">
    <citation type="journal article" date="2012" name="Eukaryot. Cell">
        <title>Genome sequence of the Trichosporon asahii environmental strain CBS 8904.</title>
        <authorList>
            <person name="Yang R.Y."/>
            <person name="Li H.T."/>
            <person name="Zhu H."/>
            <person name="Zhou G.P."/>
            <person name="Wang M."/>
            <person name="Wang L."/>
        </authorList>
    </citation>
    <scope>NUCLEOTIDE SEQUENCE [LARGE SCALE GENOMIC DNA]</scope>
    <source>
        <strain evidence="3 4">CBS 8904</strain>
    </source>
</reference>
<feature type="transmembrane region" description="Helical" evidence="2">
    <location>
        <begin position="283"/>
        <end position="305"/>
    </location>
</feature>
<feature type="region of interest" description="Disordered" evidence="1">
    <location>
        <begin position="178"/>
        <end position="208"/>
    </location>
</feature>
<evidence type="ECO:0000256" key="1">
    <source>
        <dbReference type="SAM" id="MobiDB-lite"/>
    </source>
</evidence>
<feature type="compositionally biased region" description="Low complexity" evidence="1">
    <location>
        <begin position="381"/>
        <end position="390"/>
    </location>
</feature>
<dbReference type="InParanoid" id="K1WPV3"/>
<feature type="transmembrane region" description="Helical" evidence="2">
    <location>
        <begin position="249"/>
        <end position="271"/>
    </location>
</feature>
<feature type="compositionally biased region" description="Low complexity" evidence="1">
    <location>
        <begin position="400"/>
        <end position="413"/>
    </location>
</feature>
<feature type="compositionally biased region" description="Pro residues" evidence="1">
    <location>
        <begin position="414"/>
        <end position="423"/>
    </location>
</feature>
<keyword evidence="2" id="KW-0472">Membrane</keyword>
<feature type="compositionally biased region" description="Low complexity" evidence="1">
    <location>
        <begin position="184"/>
        <end position="194"/>
    </location>
</feature>
<feature type="region of interest" description="Disordered" evidence="1">
    <location>
        <begin position="358"/>
        <end position="423"/>
    </location>
</feature>
<evidence type="ECO:0000256" key="2">
    <source>
        <dbReference type="SAM" id="Phobius"/>
    </source>
</evidence>
<keyword evidence="4" id="KW-1185">Reference proteome</keyword>
<evidence type="ECO:0000313" key="4">
    <source>
        <dbReference type="Proteomes" id="UP000006757"/>
    </source>
</evidence>